<dbReference type="PROSITE" id="PS01124">
    <property type="entry name" value="HTH_ARAC_FAMILY_2"/>
    <property type="match status" value="1"/>
</dbReference>
<dbReference type="PROSITE" id="PS50110">
    <property type="entry name" value="RESPONSE_REGULATORY"/>
    <property type="match status" value="1"/>
</dbReference>
<feature type="domain" description="Response regulatory" evidence="12">
    <location>
        <begin position="3"/>
        <end position="120"/>
    </location>
</feature>
<evidence type="ECO:0000256" key="4">
    <source>
        <dbReference type="ARBA" id="ARBA00022553"/>
    </source>
</evidence>
<evidence type="ECO:0000313" key="13">
    <source>
        <dbReference type="EMBL" id="NMM64403.1"/>
    </source>
</evidence>
<evidence type="ECO:0000259" key="12">
    <source>
        <dbReference type="PROSITE" id="PS50110"/>
    </source>
</evidence>
<dbReference type="Pfam" id="PF00072">
    <property type="entry name" value="Response_reg"/>
    <property type="match status" value="1"/>
</dbReference>
<dbReference type="InterPro" id="IPR011006">
    <property type="entry name" value="CheY-like_superfamily"/>
</dbReference>
<dbReference type="PRINTS" id="PR00032">
    <property type="entry name" value="HTHARAC"/>
</dbReference>
<protein>
    <recommendedName>
        <fullName evidence="2">Stage 0 sporulation protein A homolog</fullName>
    </recommendedName>
</protein>
<dbReference type="InterPro" id="IPR001789">
    <property type="entry name" value="Sig_transdc_resp-reg_receiver"/>
</dbReference>
<keyword evidence="8" id="KW-0804">Transcription</keyword>
<keyword evidence="4 10" id="KW-0597">Phosphoprotein</keyword>
<dbReference type="PROSITE" id="PS00041">
    <property type="entry name" value="HTH_ARAC_FAMILY_1"/>
    <property type="match status" value="1"/>
</dbReference>
<dbReference type="SUPFAM" id="SSF52172">
    <property type="entry name" value="CheY-like"/>
    <property type="match status" value="1"/>
</dbReference>
<evidence type="ECO:0000313" key="14">
    <source>
        <dbReference type="Proteomes" id="UP000537131"/>
    </source>
</evidence>
<dbReference type="Gene3D" id="3.40.50.2300">
    <property type="match status" value="1"/>
</dbReference>
<dbReference type="InterPro" id="IPR018060">
    <property type="entry name" value="HTH_AraC"/>
</dbReference>
<sequence>MWKLLIVDDEFRIRKELRNLISCMQRDIEIIGEAENGEQAMNIISEIKPDIMLVDIGMPVISGLEFIENIKERDMDCITIIISSSSEFLHVQKALRLNVFDYLLKPVKSSTFHSAIQNAIKELNRRKSNREYEKWKAKNVEENISLVKKSFLNKLIFGEMNKKGIEQNLKFLKIRKESLSGICVIKLLERFNIENDLRKVNYMIELKSIVEKIMCEEEYNVLIHNAENIIIVFSTIRNKEQWYKVGKNLKKAVIKKLNQIVVVAQSESKGEIAEIKNKYKALLNAISREAKQKPFALMMCNFIQAHYFENDFKISKVAEEFKITPAYVTKILKAGIGCSFVYYLTNVRIESAIEMMKDSTVKIGEVSELVGYSSQHYFSRAFKKVTGESPIKFREKRLLGCRMSLEEM</sequence>
<reference evidence="13 14" key="1">
    <citation type="submission" date="2020-04" db="EMBL/GenBank/DDBJ databases">
        <authorList>
            <person name="Doyle D.A."/>
        </authorList>
    </citation>
    <scope>NUCLEOTIDE SEQUENCE [LARGE SCALE GENOMIC DNA]</scope>
    <source>
        <strain evidence="13 14">P21</strain>
    </source>
</reference>
<evidence type="ECO:0000256" key="7">
    <source>
        <dbReference type="ARBA" id="ARBA00023125"/>
    </source>
</evidence>
<dbReference type="GO" id="GO:0043565">
    <property type="term" value="F:sequence-specific DNA binding"/>
    <property type="evidence" value="ECO:0007669"/>
    <property type="project" value="InterPro"/>
</dbReference>
<evidence type="ECO:0000256" key="10">
    <source>
        <dbReference type="PROSITE-ProRule" id="PRU00169"/>
    </source>
</evidence>
<dbReference type="GO" id="GO:0005737">
    <property type="term" value="C:cytoplasm"/>
    <property type="evidence" value="ECO:0007669"/>
    <property type="project" value="UniProtKB-SubCell"/>
</dbReference>
<evidence type="ECO:0000256" key="9">
    <source>
        <dbReference type="ARBA" id="ARBA00024867"/>
    </source>
</evidence>
<evidence type="ECO:0000256" key="8">
    <source>
        <dbReference type="ARBA" id="ARBA00023163"/>
    </source>
</evidence>
<dbReference type="RefSeq" id="WP_169298984.1">
    <property type="nucleotide sequence ID" value="NZ_JABBNI010000036.1"/>
</dbReference>
<dbReference type="GO" id="GO:0000160">
    <property type="term" value="P:phosphorelay signal transduction system"/>
    <property type="evidence" value="ECO:0007669"/>
    <property type="project" value="UniProtKB-KW"/>
</dbReference>
<dbReference type="PANTHER" id="PTHR42713:SF3">
    <property type="entry name" value="TRANSCRIPTIONAL REGULATORY PROTEIN HPTR"/>
    <property type="match status" value="1"/>
</dbReference>
<dbReference type="InterPro" id="IPR018062">
    <property type="entry name" value="HTH_AraC-typ_CS"/>
</dbReference>
<evidence type="ECO:0000256" key="5">
    <source>
        <dbReference type="ARBA" id="ARBA00023012"/>
    </source>
</evidence>
<dbReference type="InterPro" id="IPR009057">
    <property type="entry name" value="Homeodomain-like_sf"/>
</dbReference>
<reference evidence="13 14" key="2">
    <citation type="submission" date="2020-06" db="EMBL/GenBank/DDBJ databases">
        <title>Complete Genome Sequence of Clostridium muelleri sp. nov. P21T, an Acid-Alcohol Producing Acetogen Isolated from Old Hay.</title>
        <authorList>
            <person name="Duncan K.E."/>
            <person name="Tanner R.S."/>
        </authorList>
    </citation>
    <scope>NUCLEOTIDE SEQUENCE [LARGE SCALE GENOMIC DNA]</scope>
    <source>
        <strain evidence="13 14">P21</strain>
    </source>
</reference>
<dbReference type="CDD" id="cd17536">
    <property type="entry name" value="REC_YesN-like"/>
    <property type="match status" value="1"/>
</dbReference>
<dbReference type="SMART" id="SM00342">
    <property type="entry name" value="HTH_ARAC"/>
    <property type="match status" value="1"/>
</dbReference>
<dbReference type="Proteomes" id="UP000537131">
    <property type="component" value="Unassembled WGS sequence"/>
</dbReference>
<dbReference type="InterPro" id="IPR020449">
    <property type="entry name" value="Tscrpt_reg_AraC-type_HTH"/>
</dbReference>
<comment type="caution">
    <text evidence="13">The sequence shown here is derived from an EMBL/GenBank/DDBJ whole genome shotgun (WGS) entry which is preliminary data.</text>
</comment>
<organism evidence="13 14">
    <name type="scientific">Clostridium muellerianum</name>
    <dbReference type="NCBI Taxonomy" id="2716538"/>
    <lineage>
        <taxon>Bacteria</taxon>
        <taxon>Bacillati</taxon>
        <taxon>Bacillota</taxon>
        <taxon>Clostridia</taxon>
        <taxon>Eubacteriales</taxon>
        <taxon>Clostridiaceae</taxon>
        <taxon>Clostridium</taxon>
    </lineage>
</organism>
<dbReference type="AlphaFoldDB" id="A0A7Y0EJ37"/>
<evidence type="ECO:0000256" key="1">
    <source>
        <dbReference type="ARBA" id="ARBA00004496"/>
    </source>
</evidence>
<dbReference type="SUPFAM" id="SSF46689">
    <property type="entry name" value="Homeodomain-like"/>
    <property type="match status" value="1"/>
</dbReference>
<gene>
    <name evidence="13" type="ORF">HBE96_17425</name>
</gene>
<keyword evidence="14" id="KW-1185">Reference proteome</keyword>
<keyword evidence="6" id="KW-0805">Transcription regulation</keyword>
<evidence type="ECO:0000256" key="2">
    <source>
        <dbReference type="ARBA" id="ARBA00018672"/>
    </source>
</evidence>
<feature type="modified residue" description="4-aspartylphosphate" evidence="10">
    <location>
        <position position="55"/>
    </location>
</feature>
<dbReference type="SMART" id="SM00448">
    <property type="entry name" value="REC"/>
    <property type="match status" value="1"/>
</dbReference>
<evidence type="ECO:0000256" key="3">
    <source>
        <dbReference type="ARBA" id="ARBA00022490"/>
    </source>
</evidence>
<accession>A0A7Y0EJ37</accession>
<evidence type="ECO:0000256" key="6">
    <source>
        <dbReference type="ARBA" id="ARBA00023015"/>
    </source>
</evidence>
<dbReference type="Pfam" id="PF12833">
    <property type="entry name" value="HTH_18"/>
    <property type="match status" value="1"/>
</dbReference>
<dbReference type="PANTHER" id="PTHR42713">
    <property type="entry name" value="HISTIDINE KINASE-RELATED"/>
    <property type="match status" value="1"/>
</dbReference>
<comment type="subcellular location">
    <subcellularLocation>
        <location evidence="1">Cytoplasm</location>
    </subcellularLocation>
</comment>
<evidence type="ECO:0000259" key="11">
    <source>
        <dbReference type="PROSITE" id="PS01124"/>
    </source>
</evidence>
<name>A0A7Y0EJ37_9CLOT</name>
<feature type="domain" description="HTH araC/xylS-type" evidence="11">
    <location>
        <begin position="297"/>
        <end position="396"/>
    </location>
</feature>
<dbReference type="InterPro" id="IPR051552">
    <property type="entry name" value="HptR"/>
</dbReference>
<keyword evidence="7" id="KW-0238">DNA-binding</keyword>
<keyword evidence="5" id="KW-0902">Two-component regulatory system</keyword>
<dbReference type="GO" id="GO:0003700">
    <property type="term" value="F:DNA-binding transcription factor activity"/>
    <property type="evidence" value="ECO:0007669"/>
    <property type="project" value="InterPro"/>
</dbReference>
<dbReference type="Gene3D" id="1.10.10.60">
    <property type="entry name" value="Homeodomain-like"/>
    <property type="match status" value="2"/>
</dbReference>
<proteinExistence type="predicted"/>
<dbReference type="EMBL" id="JABBNI010000036">
    <property type="protein sequence ID" value="NMM64403.1"/>
    <property type="molecule type" value="Genomic_DNA"/>
</dbReference>
<keyword evidence="3" id="KW-0963">Cytoplasm</keyword>
<comment type="function">
    <text evidence="9">May play the central regulatory role in sporulation. It may be an element of the effector pathway responsible for the activation of sporulation genes in response to nutritional stress. Spo0A may act in concert with spo0H (a sigma factor) to control the expression of some genes that are critical to the sporulation process.</text>
</comment>